<feature type="non-terminal residue" evidence="1">
    <location>
        <position position="113"/>
    </location>
</feature>
<proteinExistence type="predicted"/>
<dbReference type="AlphaFoldDB" id="A0AAV0F3K3"/>
<dbReference type="EMBL" id="CAMAPF010000958">
    <property type="protein sequence ID" value="CAH9130094.1"/>
    <property type="molecule type" value="Genomic_DNA"/>
</dbReference>
<evidence type="ECO:0000313" key="1">
    <source>
        <dbReference type="EMBL" id="CAH9130094.1"/>
    </source>
</evidence>
<keyword evidence="2" id="KW-1185">Reference proteome</keyword>
<accession>A0AAV0F3K3</accession>
<gene>
    <name evidence="1" type="ORF">CEPIT_LOCUS30363</name>
</gene>
<name>A0AAV0F3K3_9ASTE</name>
<evidence type="ECO:0000313" key="2">
    <source>
        <dbReference type="Proteomes" id="UP001152523"/>
    </source>
</evidence>
<dbReference type="Proteomes" id="UP001152523">
    <property type="component" value="Unassembled WGS sequence"/>
</dbReference>
<sequence>MLTLTGAFYPTLVREFYANIERKMDPYGDIVSTVKGTKITISKQRLCNLLRIPNVGRPVEMNSVVVLTDPAYNEIDVMNDYGFDEELKARVLEPRERLIAYLLSFNILPRASD</sequence>
<protein>
    <submittedName>
        <fullName evidence="1">Uncharacterized protein</fullName>
    </submittedName>
</protein>
<reference evidence="1" key="1">
    <citation type="submission" date="2022-07" db="EMBL/GenBank/DDBJ databases">
        <authorList>
            <person name="Macas J."/>
            <person name="Novak P."/>
            <person name="Neumann P."/>
        </authorList>
    </citation>
    <scope>NUCLEOTIDE SEQUENCE</scope>
</reference>
<organism evidence="1 2">
    <name type="scientific">Cuscuta epithymum</name>
    <dbReference type="NCBI Taxonomy" id="186058"/>
    <lineage>
        <taxon>Eukaryota</taxon>
        <taxon>Viridiplantae</taxon>
        <taxon>Streptophyta</taxon>
        <taxon>Embryophyta</taxon>
        <taxon>Tracheophyta</taxon>
        <taxon>Spermatophyta</taxon>
        <taxon>Magnoliopsida</taxon>
        <taxon>eudicotyledons</taxon>
        <taxon>Gunneridae</taxon>
        <taxon>Pentapetalae</taxon>
        <taxon>asterids</taxon>
        <taxon>lamiids</taxon>
        <taxon>Solanales</taxon>
        <taxon>Convolvulaceae</taxon>
        <taxon>Cuscuteae</taxon>
        <taxon>Cuscuta</taxon>
        <taxon>Cuscuta subgen. Cuscuta</taxon>
    </lineage>
</organism>
<comment type="caution">
    <text evidence="1">The sequence shown here is derived from an EMBL/GenBank/DDBJ whole genome shotgun (WGS) entry which is preliminary data.</text>
</comment>